<gene>
    <name evidence="2" type="ORF">EJ08DRAFT_175802</name>
</gene>
<organism evidence="2 3">
    <name type="scientific">Tothia fuscella</name>
    <dbReference type="NCBI Taxonomy" id="1048955"/>
    <lineage>
        <taxon>Eukaryota</taxon>
        <taxon>Fungi</taxon>
        <taxon>Dikarya</taxon>
        <taxon>Ascomycota</taxon>
        <taxon>Pezizomycotina</taxon>
        <taxon>Dothideomycetes</taxon>
        <taxon>Pleosporomycetidae</taxon>
        <taxon>Venturiales</taxon>
        <taxon>Cylindrosympodiaceae</taxon>
        <taxon>Tothia</taxon>
    </lineage>
</organism>
<dbReference type="OrthoDB" id="203279at2759"/>
<proteinExistence type="predicted"/>
<feature type="compositionally biased region" description="Basic and acidic residues" evidence="1">
    <location>
        <begin position="103"/>
        <end position="115"/>
    </location>
</feature>
<feature type="compositionally biased region" description="Gly residues" evidence="1">
    <location>
        <begin position="85"/>
        <end position="94"/>
    </location>
</feature>
<name>A0A9P4TYV0_9PEZI</name>
<dbReference type="EMBL" id="MU007030">
    <property type="protein sequence ID" value="KAF2431779.1"/>
    <property type="molecule type" value="Genomic_DNA"/>
</dbReference>
<evidence type="ECO:0000313" key="3">
    <source>
        <dbReference type="Proteomes" id="UP000800235"/>
    </source>
</evidence>
<accession>A0A9P4TYV0</accession>
<protein>
    <submittedName>
        <fullName evidence="2">Uncharacterized protein</fullName>
    </submittedName>
</protein>
<dbReference type="AlphaFoldDB" id="A0A9P4TYV0"/>
<evidence type="ECO:0000313" key="2">
    <source>
        <dbReference type="EMBL" id="KAF2431779.1"/>
    </source>
</evidence>
<reference evidence="2" key="1">
    <citation type="journal article" date="2020" name="Stud. Mycol.">
        <title>101 Dothideomycetes genomes: a test case for predicting lifestyles and emergence of pathogens.</title>
        <authorList>
            <person name="Haridas S."/>
            <person name="Albert R."/>
            <person name="Binder M."/>
            <person name="Bloem J."/>
            <person name="Labutti K."/>
            <person name="Salamov A."/>
            <person name="Andreopoulos B."/>
            <person name="Baker S."/>
            <person name="Barry K."/>
            <person name="Bills G."/>
            <person name="Bluhm B."/>
            <person name="Cannon C."/>
            <person name="Castanera R."/>
            <person name="Culley D."/>
            <person name="Daum C."/>
            <person name="Ezra D."/>
            <person name="Gonzalez J."/>
            <person name="Henrissat B."/>
            <person name="Kuo A."/>
            <person name="Liang C."/>
            <person name="Lipzen A."/>
            <person name="Lutzoni F."/>
            <person name="Magnuson J."/>
            <person name="Mondo S."/>
            <person name="Nolan M."/>
            <person name="Ohm R."/>
            <person name="Pangilinan J."/>
            <person name="Park H.-J."/>
            <person name="Ramirez L."/>
            <person name="Alfaro M."/>
            <person name="Sun H."/>
            <person name="Tritt A."/>
            <person name="Yoshinaga Y."/>
            <person name="Zwiers L.-H."/>
            <person name="Turgeon B."/>
            <person name="Goodwin S."/>
            <person name="Spatafora J."/>
            <person name="Crous P."/>
            <person name="Grigoriev I."/>
        </authorList>
    </citation>
    <scope>NUCLEOTIDE SEQUENCE</scope>
    <source>
        <strain evidence="2">CBS 130266</strain>
    </source>
</reference>
<dbReference type="Proteomes" id="UP000800235">
    <property type="component" value="Unassembled WGS sequence"/>
</dbReference>
<comment type="caution">
    <text evidence="2">The sequence shown here is derived from an EMBL/GenBank/DDBJ whole genome shotgun (WGS) entry which is preliminary data.</text>
</comment>
<feature type="compositionally biased region" description="Basic and acidic residues" evidence="1">
    <location>
        <begin position="14"/>
        <end position="26"/>
    </location>
</feature>
<evidence type="ECO:0000256" key="1">
    <source>
        <dbReference type="SAM" id="MobiDB-lite"/>
    </source>
</evidence>
<keyword evidence="3" id="KW-1185">Reference proteome</keyword>
<feature type="region of interest" description="Disordered" evidence="1">
    <location>
        <begin position="1"/>
        <end position="149"/>
    </location>
</feature>
<feature type="compositionally biased region" description="Basic and acidic residues" evidence="1">
    <location>
        <begin position="125"/>
        <end position="142"/>
    </location>
</feature>
<feature type="compositionally biased region" description="Basic and acidic residues" evidence="1">
    <location>
        <begin position="51"/>
        <end position="71"/>
    </location>
</feature>
<sequence length="149" mass="15796">MSGYGNRTASDPEFDGHETRFDKHTEGGAYQGGHETYKSGTVGGAGFGNKSDPEQDMSKYDNSDLRFDSHTNTDPYSNATQHGSGTTGGAGYGNKTGSFSGGSDKKDSTVGKMMEKVGGMTKNEGLVEKGREKRLEKGHGLGEEQVVSK</sequence>